<dbReference type="InterPro" id="IPR057546">
    <property type="entry name" value="HEAT_GCN1"/>
</dbReference>
<dbReference type="SUPFAM" id="SSF48371">
    <property type="entry name" value="ARM repeat"/>
    <property type="match status" value="2"/>
</dbReference>
<dbReference type="GO" id="GO:0005813">
    <property type="term" value="C:centrosome"/>
    <property type="evidence" value="ECO:0007669"/>
    <property type="project" value="UniProtKB-SubCell"/>
</dbReference>
<evidence type="ECO:0000313" key="27">
    <source>
        <dbReference type="EMBL" id="MXQ79101.1"/>
    </source>
</evidence>
<keyword evidence="12" id="KW-0677">Repeat</keyword>
<keyword evidence="15" id="KW-0805">Transcription regulation</keyword>
<feature type="repeat" description="HEAT" evidence="23">
    <location>
        <begin position="221"/>
        <end position="259"/>
    </location>
</feature>
<keyword evidence="14" id="KW-0995">Kinetochore</keyword>
<dbReference type="GO" id="GO:0090307">
    <property type="term" value="P:mitotic spindle assembly"/>
    <property type="evidence" value="ECO:0007669"/>
    <property type="project" value="TreeGrafter"/>
</dbReference>
<feature type="compositionally biased region" description="Polar residues" evidence="25">
    <location>
        <begin position="698"/>
        <end position="711"/>
    </location>
</feature>
<evidence type="ECO:0000256" key="3">
    <source>
        <dbReference type="ARBA" id="ARBA00004300"/>
    </source>
</evidence>
<evidence type="ECO:0000256" key="25">
    <source>
        <dbReference type="SAM" id="MobiDB-lite"/>
    </source>
</evidence>
<sequence length="2058" mass="227777">MEPRMEACLAQVLQKDVGKRLQVGQELIDYFSDKQKSADLEHDQTMLDKLVDGLATSWVNSSNYKEPLQLALDVVGSSWGMSNWLFKYCPHTAGTPQDYTVGMLFTPIPNPGCHCVDFVVLLGMDILSALVTRLQDRFKAQIGTVLPSLIDRLGDAKDSVREQDQALLLKIMDQAANPQYVWDRMLGGFKHKNFRTREGTCLCLVATLNASGAHTLTLSKIVPHICNLLGDPNSQVRDAAINSLVEIYRHVGERVRADLSKKGLPQSRLNVIFTKFDEVQKSGNMIQSANDKNFDDEDSVDGNRPSSASSTSSKAPASSRRNVGMGTTRRLGSSSLGSKSSAAKEGAGAVDEEDFIKAFDDVPVVQIYSSRDLEESINKIREILSDDKHDWEQRVNALKKIRSLLLAGAAEYDNFFQHLRLLDGAFKLSAKDLRSQVVREACITLGHLSSVLGNKFDHGAEAIMPTIFNLIPNSAKIMATSGVVAVRLIIRHTHIPRLIPVITSNCTSKSVAVRRRCFEFLDLLLQEWQTHSLERHISVLAETIKKGIHDADSEARIEARKCYWGFHSHFSREAEHLYHTLESSYQKALQTHLKSSDSVVSLPQSDRSSSSSQESLNRPLSAKRSPTGSTTSRASTVSTKSASTAGSLQRSRSDIDVNAAASAKSKISSAAGTAPFSSAAALPPGSYASLGRIRTRRQSSGSATNVASTPADSRGRSRAKVVSQSQRKKYILCSGSRSSSPGKLLGSGYSGLTGGSSRGPPVTPSSEKRSKIPRSQGCSRETSPNRIGLARSSRIPRPSTSQGCSRDASRESSRDTSPARGFAPLDRFGLGQAGRIPGSVNAMRVLSTSTDLEAAVADALKKPVRRRYEPYGMYSDDDANSDASSVCSERSYGSRNGGIPHYLRQTEDVAEVLNHCASSNWAERKEGLLGLQNLLKSQRTLSRVELKRLCEIFTRMFADPHSKVFSMFLETLVDFIIIHKDDLQDWLFVLLTQLLKKMGADLLGSVQAKVQKALDVTRQVDSFPFDQQFNILMRFIVDQTQTPNLKVKVAILKYIESLARQMDPTDFINSSETRLAVSRIITWTTEPKSSDVRKAAQIVLISLFELNTPEFTMLLGALPKTFQDGATKLLHNHLKNSSNTSVGSPSNTIGRTPSRHPSSRTSPLTSPTNCSHGGLSPSRLWGCNADGLSRHPPPFPQPNSIPTAPSHKTLRRSYSPSMLDYDTENLNSEEIYSSLRGVTEAIEKFSFRSQEDLNEPIKRDGRKDCDIVSRDGGIASPATEGRGSSEVVEGGRTALDNKTSLLNTQPPRAFPGPRARDYSPYPYSDTISAYDKTALKEAVFDDDMEQLRDVPIDHSDLVADLLKELSNHNERVEERKGALLELLKITREDSLGVWEEHFKTILLLLLETLGDKDHSIRALALRVLREILRNQPARFKNYAELTIMKTLEAHKDSHKEVVRAAEEAASTLASSIHPEQCIKVLCPIVQTADYPINLAAIKMQTKVVERIAKESLLQLLADIIPGLLQGYDNTESSVRKASVFCLVAIYSVIGEELKPHLAQLTGSKDGLPAPPNGPTDATPSPELPGQRSVTVEIQTQKSSDVLALPIFKQEEPQLSPENEARLPPLQYVLCAATSPAVKLHEETLTYLNQGSQSYEIRLLENRKLGDFQDLNTKYVKSIIRVVFHDRRLQYTEHQQLEGWRWSRPGDRILDIDIPLSVGILDPRASPTQLNAVEFLWDPSKRASAFIQVHCISTEFTPRKHGGEKGVPFRVQIDTFKQSENGEYSEHLHSASCQIKVFKPKGADRKQKTDREKMEKRTAQEKEKYQPSYETTILSECSPWPDVVYQVNSASSPSYNGSPSSFGLGEGNSSPTHPVEALPVGSDHLLPSASMQDAQQWLHRNRFSQFCRLFASFSGADLLKMSRDDLVQICGPADGIRLFNAIKGRNVRPKMTIYVCQELEQSRVPLQQKRDGSGDPNLCVYHAIFLEELTTLELIEKIANLYSISPQHIHRVYRQGPTGIHVVVSNEMVQNFQDESCFILSTLKAESNDGYHVILKCGL</sequence>
<dbReference type="Pfam" id="PF12348">
    <property type="entry name" value="CLASP_N"/>
    <property type="match status" value="2"/>
</dbReference>
<dbReference type="GO" id="GO:0051494">
    <property type="term" value="P:negative regulation of cytoskeleton organization"/>
    <property type="evidence" value="ECO:0007669"/>
    <property type="project" value="UniProtKB-ARBA"/>
</dbReference>
<feature type="compositionally biased region" description="Polar residues" evidence="25">
    <location>
        <begin position="1135"/>
        <end position="1150"/>
    </location>
</feature>
<keyword evidence="20 24" id="KW-0539">Nucleus</keyword>
<keyword evidence="22" id="KW-0137">Centromere</keyword>
<dbReference type="SMART" id="SM01349">
    <property type="entry name" value="TOG"/>
    <property type="match status" value="4"/>
</dbReference>
<dbReference type="Gene3D" id="1.10.150.50">
    <property type="entry name" value="Transcription Factor, Ets-1"/>
    <property type="match status" value="1"/>
</dbReference>
<dbReference type="FunFam" id="1.10.150.50:FF:000022">
    <property type="entry name" value="Transcription factor CP2 like 1"/>
    <property type="match status" value="1"/>
</dbReference>
<protein>
    <recommendedName>
        <fullName evidence="26">Grh/CP2 DB domain-containing protein</fullName>
    </recommendedName>
</protein>
<reference evidence="27" key="1">
    <citation type="submission" date="2019-10" db="EMBL/GenBank/DDBJ databases">
        <title>The sequence and de novo assembly of the wild yak genome.</title>
        <authorList>
            <person name="Liu Y."/>
        </authorList>
    </citation>
    <scope>NUCLEOTIDE SEQUENCE [LARGE SCALE GENOMIC DNA]</scope>
    <source>
        <strain evidence="27">WY2019</strain>
    </source>
</reference>
<evidence type="ECO:0000256" key="17">
    <source>
        <dbReference type="ARBA" id="ARBA00023125"/>
    </source>
</evidence>
<dbReference type="InterPro" id="IPR024395">
    <property type="entry name" value="CLASP_N_dom"/>
</dbReference>
<evidence type="ECO:0000256" key="24">
    <source>
        <dbReference type="PROSITE-ProRule" id="PRU01313"/>
    </source>
</evidence>
<dbReference type="Pfam" id="PF04516">
    <property type="entry name" value="CP2"/>
    <property type="match status" value="1"/>
</dbReference>
<dbReference type="CDD" id="cd09590">
    <property type="entry name" value="SAM_LBP9"/>
    <property type="match status" value="1"/>
</dbReference>
<dbReference type="EMBL" id="VBQZ03000001">
    <property type="protein sequence ID" value="MXQ79101.1"/>
    <property type="molecule type" value="Genomic_DNA"/>
</dbReference>
<evidence type="ECO:0000259" key="26">
    <source>
        <dbReference type="PROSITE" id="PS51968"/>
    </source>
</evidence>
<dbReference type="GO" id="GO:0045180">
    <property type="term" value="C:basal cortex"/>
    <property type="evidence" value="ECO:0007669"/>
    <property type="project" value="TreeGrafter"/>
</dbReference>
<feature type="region of interest" description="Disordered" evidence="25">
    <location>
        <begin position="694"/>
        <end position="834"/>
    </location>
</feature>
<feature type="compositionally biased region" description="Polar residues" evidence="25">
    <location>
        <begin position="776"/>
        <end position="785"/>
    </location>
</feature>
<evidence type="ECO:0000256" key="2">
    <source>
        <dbReference type="ARBA" id="ARBA00004186"/>
    </source>
</evidence>
<evidence type="ECO:0000256" key="10">
    <source>
        <dbReference type="ARBA" id="ARBA00022618"/>
    </source>
</evidence>
<feature type="compositionally biased region" description="Low complexity" evidence="25">
    <location>
        <begin position="331"/>
        <end position="344"/>
    </location>
</feature>
<dbReference type="GO" id="GO:0000976">
    <property type="term" value="F:transcription cis-regulatory region binding"/>
    <property type="evidence" value="ECO:0007669"/>
    <property type="project" value="UniProtKB-ARBA"/>
</dbReference>
<evidence type="ECO:0000256" key="19">
    <source>
        <dbReference type="ARBA" id="ARBA00023212"/>
    </source>
</evidence>
<dbReference type="InterPro" id="IPR011989">
    <property type="entry name" value="ARM-like"/>
</dbReference>
<dbReference type="GO" id="GO:0008017">
    <property type="term" value="F:microtubule binding"/>
    <property type="evidence" value="ECO:0007669"/>
    <property type="project" value="UniProtKB-ARBA"/>
</dbReference>
<dbReference type="InterPro" id="IPR037598">
    <property type="entry name" value="TFCP2L1_SAM"/>
</dbReference>
<keyword evidence="28" id="KW-1185">Reference proteome</keyword>
<evidence type="ECO:0000256" key="23">
    <source>
        <dbReference type="PROSITE-ProRule" id="PRU00103"/>
    </source>
</evidence>
<feature type="compositionally biased region" description="Low complexity" evidence="25">
    <location>
        <begin position="1159"/>
        <end position="1168"/>
    </location>
</feature>
<dbReference type="GO" id="GO:0006357">
    <property type="term" value="P:regulation of transcription by RNA polymerase II"/>
    <property type="evidence" value="ECO:0007669"/>
    <property type="project" value="InterPro"/>
</dbReference>
<dbReference type="InterPro" id="IPR013761">
    <property type="entry name" value="SAM/pointed_sf"/>
</dbReference>
<feature type="region of interest" description="Disordered" evidence="25">
    <location>
        <begin position="596"/>
        <end position="654"/>
    </location>
</feature>
<evidence type="ECO:0000313" key="28">
    <source>
        <dbReference type="Proteomes" id="UP000322234"/>
    </source>
</evidence>
<feature type="compositionally biased region" description="Basic and acidic residues" evidence="25">
    <location>
        <begin position="1800"/>
        <end position="1824"/>
    </location>
</feature>
<proteinExistence type="inferred from homology"/>
<dbReference type="InterPro" id="IPR016024">
    <property type="entry name" value="ARM-type_fold"/>
</dbReference>
<accession>A0A6B0QR14</accession>
<keyword evidence="8" id="KW-0158">Chromosome</keyword>
<dbReference type="GO" id="GO:0040001">
    <property type="term" value="P:establishment of mitotic spindle localization"/>
    <property type="evidence" value="ECO:0007669"/>
    <property type="project" value="TreeGrafter"/>
</dbReference>
<dbReference type="PROSITE" id="PS50077">
    <property type="entry name" value="HEAT_REPEAT"/>
    <property type="match status" value="1"/>
</dbReference>
<feature type="compositionally biased region" description="Low complexity" evidence="25">
    <location>
        <begin position="734"/>
        <end position="747"/>
    </location>
</feature>
<evidence type="ECO:0000256" key="12">
    <source>
        <dbReference type="ARBA" id="ARBA00022737"/>
    </source>
</evidence>
<dbReference type="PANTHER" id="PTHR21567">
    <property type="entry name" value="CLASP"/>
    <property type="match status" value="1"/>
</dbReference>
<comment type="subcellular location">
    <subcellularLocation>
        <location evidence="5">Chromosome</location>
        <location evidence="5">Centromere</location>
        <location evidence="5">Kinetochore</location>
    </subcellularLocation>
    <subcellularLocation>
        <location evidence="3">Cytoplasm</location>
        <location evidence="3">Cytoskeleton</location>
        <location evidence="3">Microtubule organizing center</location>
        <location evidence="3">Centrosome</location>
    </subcellularLocation>
    <subcellularLocation>
        <location evidence="2">Cytoplasm</location>
        <location evidence="2">Cytoskeleton</location>
        <location evidence="2">Spindle</location>
    </subcellularLocation>
    <subcellularLocation>
        <location evidence="4">Golgi apparatus</location>
        <location evidence="4">trans-Golgi network</location>
    </subcellularLocation>
    <subcellularLocation>
        <location evidence="1 24">Nucleus</location>
    </subcellularLocation>
</comment>
<dbReference type="Gene3D" id="1.25.10.10">
    <property type="entry name" value="Leucine-rich Repeat Variant"/>
    <property type="match status" value="4"/>
</dbReference>
<feature type="compositionally biased region" description="Low complexity" evidence="25">
    <location>
        <begin position="598"/>
        <end position="620"/>
    </location>
</feature>
<feature type="compositionally biased region" description="Gly residues" evidence="25">
    <location>
        <begin position="748"/>
        <end position="757"/>
    </location>
</feature>
<dbReference type="GO" id="GO:0031110">
    <property type="term" value="P:regulation of microtubule polymerization or depolymerization"/>
    <property type="evidence" value="ECO:0007669"/>
    <property type="project" value="UniProtKB-ARBA"/>
</dbReference>
<evidence type="ECO:0000256" key="7">
    <source>
        <dbReference type="ARBA" id="ARBA00010852"/>
    </source>
</evidence>
<keyword evidence="16" id="KW-0333">Golgi apparatus</keyword>
<evidence type="ECO:0000256" key="1">
    <source>
        <dbReference type="ARBA" id="ARBA00004123"/>
    </source>
</evidence>
<feature type="region of interest" description="Disordered" evidence="25">
    <location>
        <begin position="1257"/>
        <end position="1285"/>
    </location>
</feature>
<comment type="caution">
    <text evidence="27">The sequence shown here is derived from an EMBL/GenBank/DDBJ whole genome shotgun (WGS) entry which is preliminary data.</text>
</comment>
<dbReference type="SUPFAM" id="SSF47769">
    <property type="entry name" value="SAM/Pointed domain"/>
    <property type="match status" value="1"/>
</dbReference>
<organism evidence="27 28">
    <name type="scientific">Bos mutus</name>
    <name type="common">wild yak</name>
    <dbReference type="NCBI Taxonomy" id="72004"/>
    <lineage>
        <taxon>Eukaryota</taxon>
        <taxon>Metazoa</taxon>
        <taxon>Chordata</taxon>
        <taxon>Craniata</taxon>
        <taxon>Vertebrata</taxon>
        <taxon>Euteleostomi</taxon>
        <taxon>Mammalia</taxon>
        <taxon>Eutheria</taxon>
        <taxon>Laurasiatheria</taxon>
        <taxon>Artiodactyla</taxon>
        <taxon>Ruminantia</taxon>
        <taxon>Pecora</taxon>
        <taxon>Bovidae</taxon>
        <taxon>Bovinae</taxon>
        <taxon>Bos</taxon>
    </lineage>
</organism>
<dbReference type="InterPro" id="IPR007604">
    <property type="entry name" value="CP2"/>
</dbReference>
<evidence type="ECO:0000256" key="22">
    <source>
        <dbReference type="ARBA" id="ARBA00023328"/>
    </source>
</evidence>
<evidence type="ECO:0000256" key="13">
    <source>
        <dbReference type="ARBA" id="ARBA00022776"/>
    </source>
</evidence>
<dbReference type="GO" id="GO:0072686">
    <property type="term" value="C:mitotic spindle"/>
    <property type="evidence" value="ECO:0007669"/>
    <property type="project" value="TreeGrafter"/>
</dbReference>
<comment type="similarity">
    <text evidence="7">Belongs to the grh/CP2 family. CP2 subfamily.</text>
</comment>
<evidence type="ECO:0000256" key="4">
    <source>
        <dbReference type="ARBA" id="ARBA00004601"/>
    </source>
</evidence>
<dbReference type="FunFam" id="1.25.10.10:FF:000001">
    <property type="entry name" value="CLIP-associating protein 1 isoform 2"/>
    <property type="match status" value="1"/>
</dbReference>
<dbReference type="InterPro" id="IPR034085">
    <property type="entry name" value="TOG"/>
</dbReference>
<dbReference type="GO" id="GO:0043515">
    <property type="term" value="F:kinetochore binding"/>
    <property type="evidence" value="ECO:0007669"/>
    <property type="project" value="TreeGrafter"/>
</dbReference>
<keyword evidence="21" id="KW-0131">Cell cycle</keyword>
<keyword evidence="19" id="KW-0206">Cytoskeleton</keyword>
<dbReference type="Pfam" id="PF25416">
    <property type="entry name" value="GRHL1_C"/>
    <property type="match status" value="1"/>
</dbReference>
<name>A0A6B0QR14_9CETA</name>
<dbReference type="GO" id="GO:0003700">
    <property type="term" value="F:DNA-binding transcription factor activity"/>
    <property type="evidence" value="ECO:0007669"/>
    <property type="project" value="InterPro"/>
</dbReference>
<evidence type="ECO:0000256" key="9">
    <source>
        <dbReference type="ARBA" id="ARBA00022490"/>
    </source>
</evidence>
<evidence type="ECO:0000256" key="16">
    <source>
        <dbReference type="ARBA" id="ARBA00023034"/>
    </source>
</evidence>
<evidence type="ECO:0000256" key="21">
    <source>
        <dbReference type="ARBA" id="ARBA00023306"/>
    </source>
</evidence>
<feature type="region of interest" description="Disordered" evidence="25">
    <location>
        <begin position="1560"/>
        <end position="1585"/>
    </location>
</feature>
<keyword evidence="13" id="KW-0498">Mitosis</keyword>
<dbReference type="InterPro" id="IPR041418">
    <property type="entry name" value="SAM_3"/>
</dbReference>
<dbReference type="GO" id="GO:0051301">
    <property type="term" value="P:cell division"/>
    <property type="evidence" value="ECO:0007669"/>
    <property type="project" value="UniProtKB-KW"/>
</dbReference>
<feature type="domain" description="Grh/CP2 DB" evidence="26">
    <location>
        <begin position="1621"/>
        <end position="1859"/>
    </location>
</feature>
<keyword evidence="11" id="KW-0493">Microtubule</keyword>
<dbReference type="GO" id="GO:0000776">
    <property type="term" value="C:kinetochore"/>
    <property type="evidence" value="ECO:0007669"/>
    <property type="project" value="UniProtKB-KW"/>
</dbReference>
<dbReference type="FunFam" id="1.25.10.10:FF:000005">
    <property type="entry name" value="CLIP-associating protein 1 isoform 2"/>
    <property type="match status" value="1"/>
</dbReference>
<dbReference type="InterPro" id="IPR057520">
    <property type="entry name" value="GRHL1/CP2_C"/>
</dbReference>
<evidence type="ECO:0000256" key="15">
    <source>
        <dbReference type="ARBA" id="ARBA00023015"/>
    </source>
</evidence>
<gene>
    <name evidence="27" type="ORF">E5288_WYG000640</name>
</gene>
<feature type="compositionally biased region" description="Low complexity" evidence="25">
    <location>
        <begin position="304"/>
        <end position="321"/>
    </location>
</feature>
<feature type="region of interest" description="Disordered" evidence="25">
    <location>
        <begin position="288"/>
        <end position="344"/>
    </location>
</feature>
<comment type="similarity">
    <text evidence="6">Belongs to the CLASP family.</text>
</comment>
<dbReference type="GO" id="GO:0005881">
    <property type="term" value="C:cytoplasmic microtubule"/>
    <property type="evidence" value="ECO:0007669"/>
    <property type="project" value="TreeGrafter"/>
</dbReference>
<feature type="compositionally biased region" description="Low complexity" evidence="25">
    <location>
        <begin position="627"/>
        <end position="647"/>
    </location>
</feature>
<dbReference type="GO" id="GO:0005634">
    <property type="term" value="C:nucleus"/>
    <property type="evidence" value="ECO:0007669"/>
    <property type="project" value="UniProtKB-SubCell"/>
</dbReference>
<evidence type="ECO:0000256" key="8">
    <source>
        <dbReference type="ARBA" id="ARBA00022454"/>
    </source>
</evidence>
<evidence type="ECO:0000256" key="11">
    <source>
        <dbReference type="ARBA" id="ARBA00022701"/>
    </source>
</evidence>
<feature type="region of interest" description="Disordered" evidence="25">
    <location>
        <begin position="1133"/>
        <end position="1211"/>
    </location>
</feature>
<evidence type="ECO:0000256" key="5">
    <source>
        <dbReference type="ARBA" id="ARBA00004629"/>
    </source>
</evidence>
<dbReference type="Pfam" id="PF18016">
    <property type="entry name" value="SAM_3"/>
    <property type="match status" value="1"/>
</dbReference>
<evidence type="ECO:0000256" key="6">
    <source>
        <dbReference type="ARBA" id="ARBA00009549"/>
    </source>
</evidence>
<feature type="region of interest" description="Disordered" evidence="25">
    <location>
        <begin position="1855"/>
        <end position="1875"/>
    </location>
</feature>
<feature type="region of interest" description="Disordered" evidence="25">
    <location>
        <begin position="1298"/>
        <end position="1317"/>
    </location>
</feature>
<dbReference type="Pfam" id="PF21040">
    <property type="entry name" value="CEP104-like_TOG"/>
    <property type="match status" value="1"/>
</dbReference>
<dbReference type="PANTHER" id="PTHR21567:SF28">
    <property type="entry name" value="CLIP-ASSOCIATING PROTEIN 1"/>
    <property type="match status" value="1"/>
</dbReference>
<dbReference type="InterPro" id="IPR021133">
    <property type="entry name" value="HEAT_type_2"/>
</dbReference>
<dbReference type="GO" id="GO:0005794">
    <property type="term" value="C:Golgi apparatus"/>
    <property type="evidence" value="ECO:0007669"/>
    <property type="project" value="UniProtKB-SubCell"/>
</dbReference>
<keyword evidence="17 24" id="KW-0238">DNA-binding</keyword>
<feature type="region of interest" description="Disordered" evidence="25">
    <location>
        <begin position="1798"/>
        <end position="1824"/>
    </location>
</feature>
<dbReference type="GO" id="GO:0005876">
    <property type="term" value="C:spindle microtubule"/>
    <property type="evidence" value="ECO:0007669"/>
    <property type="project" value="TreeGrafter"/>
</dbReference>
<dbReference type="PROSITE" id="PS51968">
    <property type="entry name" value="GRH_CP2_DB"/>
    <property type="match status" value="1"/>
</dbReference>
<keyword evidence="10" id="KW-0132">Cell division</keyword>
<dbReference type="Proteomes" id="UP000322234">
    <property type="component" value="Unassembled WGS sequence"/>
</dbReference>
<evidence type="ECO:0000256" key="20">
    <source>
        <dbReference type="ARBA" id="ARBA00023242"/>
    </source>
</evidence>
<evidence type="ECO:0000256" key="14">
    <source>
        <dbReference type="ARBA" id="ARBA00022838"/>
    </source>
</evidence>
<dbReference type="Pfam" id="PF23271">
    <property type="entry name" value="HEAT_GCN1"/>
    <property type="match status" value="1"/>
</dbReference>
<evidence type="ECO:0000256" key="18">
    <source>
        <dbReference type="ARBA" id="ARBA00023163"/>
    </source>
</evidence>
<keyword evidence="18" id="KW-0804">Transcription</keyword>
<feature type="compositionally biased region" description="Basic and acidic residues" evidence="25">
    <location>
        <begin position="1257"/>
        <end position="1269"/>
    </location>
</feature>
<dbReference type="FunFam" id="1.25.10.10:FF:000006">
    <property type="entry name" value="CLIP-associating protein 1 isoform 2"/>
    <property type="match status" value="1"/>
</dbReference>
<keyword evidence="9" id="KW-0963">Cytoplasm</keyword>
<dbReference type="GO" id="GO:1902904">
    <property type="term" value="P:negative regulation of supramolecular fiber organization"/>
    <property type="evidence" value="ECO:0007669"/>
    <property type="project" value="UniProtKB-ARBA"/>
</dbReference>